<name>A0A2P4X9U4_9STRA</name>
<keyword evidence="8" id="KW-1185">Reference proteome</keyword>
<keyword evidence="4" id="KW-0175">Coiled coil</keyword>
<feature type="region of interest" description="Disordered" evidence="5">
    <location>
        <begin position="450"/>
        <end position="470"/>
    </location>
</feature>
<dbReference type="SUPFAM" id="SSF51045">
    <property type="entry name" value="WW domain"/>
    <property type="match status" value="3"/>
</dbReference>
<evidence type="ECO:0000313" key="8">
    <source>
        <dbReference type="Proteomes" id="UP000237271"/>
    </source>
</evidence>
<feature type="compositionally biased region" description="Acidic residues" evidence="5">
    <location>
        <begin position="115"/>
        <end position="130"/>
    </location>
</feature>
<protein>
    <recommendedName>
        <fullName evidence="6">WW domain-containing protein</fullName>
    </recommendedName>
</protein>
<feature type="region of interest" description="Disordered" evidence="5">
    <location>
        <begin position="624"/>
        <end position="665"/>
    </location>
</feature>
<dbReference type="Gene3D" id="2.20.70.10">
    <property type="match status" value="3"/>
</dbReference>
<feature type="region of interest" description="Disordered" evidence="5">
    <location>
        <begin position="525"/>
        <end position="566"/>
    </location>
</feature>
<accession>A0A2P4X9U4</accession>
<dbReference type="GO" id="GO:0007017">
    <property type="term" value="P:microtubule-based process"/>
    <property type="evidence" value="ECO:0007669"/>
    <property type="project" value="TreeGrafter"/>
</dbReference>
<evidence type="ECO:0000256" key="3">
    <source>
        <dbReference type="PROSITE-ProRule" id="PRU00023"/>
    </source>
</evidence>
<dbReference type="PANTHER" id="PTHR12409:SF0">
    <property type="entry name" value="PREFOLDIN SUBUNIT 3"/>
    <property type="match status" value="1"/>
</dbReference>
<dbReference type="GO" id="GO:0007021">
    <property type="term" value="P:tubulin complex assembly"/>
    <property type="evidence" value="ECO:0007669"/>
    <property type="project" value="TreeGrafter"/>
</dbReference>
<feature type="compositionally biased region" description="Basic and acidic residues" evidence="5">
    <location>
        <begin position="587"/>
        <end position="600"/>
    </location>
</feature>
<dbReference type="CDD" id="cd00201">
    <property type="entry name" value="WW"/>
    <property type="match status" value="3"/>
</dbReference>
<reference evidence="7 8" key="1">
    <citation type="journal article" date="2017" name="Genome Biol. Evol.">
        <title>Phytophthora megakarya and P. palmivora, closely related causal agents of cacao black pod rot, underwent increases in genome sizes and gene numbers by different mechanisms.</title>
        <authorList>
            <person name="Ali S.S."/>
            <person name="Shao J."/>
            <person name="Lary D.J."/>
            <person name="Kronmiller B."/>
            <person name="Shen D."/>
            <person name="Strem M.D."/>
            <person name="Amoako-Attah I."/>
            <person name="Akrofi A.Y."/>
            <person name="Begoude B.A."/>
            <person name="Ten Hoopen G.M."/>
            <person name="Coulibaly K."/>
            <person name="Kebe B.I."/>
            <person name="Melnick R.L."/>
            <person name="Guiltinan M.J."/>
            <person name="Tyler B.M."/>
            <person name="Meinhardt L.W."/>
            <person name="Bailey B.A."/>
        </authorList>
    </citation>
    <scope>NUCLEOTIDE SEQUENCE [LARGE SCALE GENOMIC DNA]</scope>
    <source>
        <strain evidence="8">sbr112.9</strain>
    </source>
</reference>
<dbReference type="InterPro" id="IPR001202">
    <property type="entry name" value="WW_dom"/>
</dbReference>
<evidence type="ECO:0000313" key="7">
    <source>
        <dbReference type="EMBL" id="POM62315.1"/>
    </source>
</evidence>
<evidence type="ECO:0000256" key="2">
    <source>
        <dbReference type="ARBA" id="ARBA00023186"/>
    </source>
</evidence>
<gene>
    <name evidence="7" type="ORF">PHPALM_28550</name>
</gene>
<dbReference type="GO" id="GO:0015631">
    <property type="term" value="F:tubulin binding"/>
    <property type="evidence" value="ECO:0007669"/>
    <property type="project" value="TreeGrafter"/>
</dbReference>
<dbReference type="Proteomes" id="UP000237271">
    <property type="component" value="Unassembled WGS sequence"/>
</dbReference>
<sequence length="1133" mass="126908">MNEEQVSDSTTVEAGWAVRHDEASGQVYYWNTITGETSWEPPPHFANSGNVVHPWTQAFDNEGRVYYLNTETMETRWTPPPDSTEHDVLAITGGRGRRPSTAEQMHELNQLLSGGDDDGEDEAPEVEEDTIVSTSIKQGKSIADGEECPWMMFINEEDGVPYYYNHTTNECLWEPPEEFLRFQQRKQLGNVDEAVLAATEADNSVVTARLDSGDTKDEAGDSTTSNEVSDNAAMKVVVTPEFEEKVRQAIAAASNTPVSSNSYSFTHQLNNNSFNGQGAQQAAFQLGVMPTPLILSVIQYLHVLEVGLLVHRQLSISTPIEGSPAADEEIMANAGEDRFQSEQEVAPAHELGVPNEQDEEIMANAGEDGFQSEQEVAPAHELGVPNEQDEEGQIPLSIPTKNEEEREIENIESADNKEESNIVVTSEVKVEEDTCAAETALVATVEAPVEKQRDNHEETNSAGVHESTDKINAETEEMIENATTRTTENVLLDTVLVETHIQDAALTLQCMLRCFIARQRMKHKREERQNADQSSVENTPVCDAIDTTDIAPSPMIAEGGNKNTNTLASLPAQEAEQKEEPYLNDTDLIHQPDVPSDHDSPAMAPFDVEQDSPLISAQNDVRNDDIESADTPPSPRPTVSSVQSSAITSTQKQHPRQDPATISTRLPSVLDVAKYFPLGRSTTSSAATQSSSFTNSNEHAAITRKKVDIASPRVRRALQQERIEREQLMEKRRKENERAQRAQVVEYQRIYAESRKKYEDEKQRLLAEKVIRDNQREHDAEVEKRARIQAQRERDAARRRYKTVDDKADRLVWEHMKTQGQPTQQSVSRFRDALSQTLDSAQFPDKMCEERARELNERIKRLHHASWAVDSQLEDVELRLISDLHPLTARQRPFQAKYAVKLRWRLEQMLNMVQSWQRVIDERESGKESGSMNKYWGSIQARYAPSSAISSNAESRRQYVLNEWRGAVGGDSLLHVAAWNGWEEHVRLLIEEGSDVNLVDCSASHRTPLHEACRAGHAPIVEQLLRSGARLNAVDSSGDSSLHVACRGGWTRVVRILLMAANDLGEESDLSAVDNQTPLTQEDFFNLRNGKGKRAIEVTTLPSLVEELQSYDYQLNGEFQHSGVKQKQGKSER</sequence>
<dbReference type="InterPro" id="IPR002110">
    <property type="entry name" value="Ankyrin_rpt"/>
</dbReference>
<dbReference type="PROSITE" id="PS50020">
    <property type="entry name" value="WW_DOMAIN_2"/>
    <property type="match status" value="3"/>
</dbReference>
<feature type="repeat" description="ANK" evidence="3">
    <location>
        <begin position="969"/>
        <end position="1001"/>
    </location>
</feature>
<dbReference type="EMBL" id="NCKW01015605">
    <property type="protein sequence ID" value="POM62315.1"/>
    <property type="molecule type" value="Genomic_DNA"/>
</dbReference>
<feature type="domain" description="WW" evidence="6">
    <location>
        <begin position="10"/>
        <end position="44"/>
    </location>
</feature>
<feature type="repeat" description="ANK" evidence="3">
    <location>
        <begin position="1004"/>
        <end position="1036"/>
    </location>
</feature>
<dbReference type="SMART" id="SM00456">
    <property type="entry name" value="WW"/>
    <property type="match status" value="3"/>
</dbReference>
<dbReference type="PANTHER" id="PTHR12409">
    <property type="entry name" value="PREFOLDIN SUBUNIT 3"/>
    <property type="match status" value="1"/>
</dbReference>
<keyword evidence="2" id="KW-0143">Chaperone</keyword>
<evidence type="ECO:0000256" key="5">
    <source>
        <dbReference type="SAM" id="MobiDB-lite"/>
    </source>
</evidence>
<organism evidence="7 8">
    <name type="scientific">Phytophthora palmivora</name>
    <dbReference type="NCBI Taxonomy" id="4796"/>
    <lineage>
        <taxon>Eukaryota</taxon>
        <taxon>Sar</taxon>
        <taxon>Stramenopiles</taxon>
        <taxon>Oomycota</taxon>
        <taxon>Peronosporomycetes</taxon>
        <taxon>Peronosporales</taxon>
        <taxon>Peronosporaceae</taxon>
        <taxon>Phytophthora</taxon>
    </lineage>
</organism>
<comment type="similarity">
    <text evidence="1">Belongs to the prefoldin subunit alpha family.</text>
</comment>
<feature type="compositionally biased region" description="Basic and acidic residues" evidence="5">
    <location>
        <begin position="450"/>
        <end position="459"/>
    </location>
</feature>
<dbReference type="Pfam" id="PF00397">
    <property type="entry name" value="WW"/>
    <property type="match status" value="3"/>
</dbReference>
<dbReference type="InterPro" id="IPR036020">
    <property type="entry name" value="WW_dom_sf"/>
</dbReference>
<keyword evidence="3" id="KW-0040">ANK repeat</keyword>
<dbReference type="GO" id="GO:0005737">
    <property type="term" value="C:cytoplasm"/>
    <property type="evidence" value="ECO:0007669"/>
    <property type="project" value="TreeGrafter"/>
</dbReference>
<dbReference type="Gene3D" id="1.25.40.20">
    <property type="entry name" value="Ankyrin repeat-containing domain"/>
    <property type="match status" value="1"/>
</dbReference>
<dbReference type="PROSITE" id="PS50088">
    <property type="entry name" value="ANK_REPEAT"/>
    <property type="match status" value="3"/>
</dbReference>
<dbReference type="PROSITE" id="PS50096">
    <property type="entry name" value="IQ"/>
    <property type="match status" value="1"/>
</dbReference>
<dbReference type="AlphaFoldDB" id="A0A2P4X9U4"/>
<dbReference type="OrthoDB" id="539213at2759"/>
<dbReference type="GO" id="GO:0006457">
    <property type="term" value="P:protein folding"/>
    <property type="evidence" value="ECO:0007669"/>
    <property type="project" value="InterPro"/>
</dbReference>
<feature type="region of interest" description="Disordered" evidence="5">
    <location>
        <begin position="587"/>
        <end position="606"/>
    </location>
</feature>
<dbReference type="PROSITE" id="PS50297">
    <property type="entry name" value="ANK_REP_REGION"/>
    <property type="match status" value="2"/>
</dbReference>
<dbReference type="PROSITE" id="PS01159">
    <property type="entry name" value="WW_DOMAIN_1"/>
    <property type="match status" value="2"/>
</dbReference>
<feature type="domain" description="WW" evidence="6">
    <location>
        <begin position="149"/>
        <end position="178"/>
    </location>
</feature>
<feature type="domain" description="WW" evidence="6">
    <location>
        <begin position="49"/>
        <end position="82"/>
    </location>
</feature>
<dbReference type="Pfam" id="PF12796">
    <property type="entry name" value="Ank_2"/>
    <property type="match status" value="1"/>
</dbReference>
<evidence type="ECO:0000259" key="6">
    <source>
        <dbReference type="PROSITE" id="PS50020"/>
    </source>
</evidence>
<feature type="region of interest" description="Disordered" evidence="5">
    <location>
        <begin position="113"/>
        <end position="138"/>
    </location>
</feature>
<dbReference type="GO" id="GO:0016272">
    <property type="term" value="C:prefoldin complex"/>
    <property type="evidence" value="ECO:0007669"/>
    <property type="project" value="InterPro"/>
</dbReference>
<comment type="caution">
    <text evidence="7">The sequence shown here is derived from an EMBL/GenBank/DDBJ whole genome shotgun (WGS) entry which is preliminary data.</text>
</comment>
<dbReference type="InterPro" id="IPR036770">
    <property type="entry name" value="Ankyrin_rpt-contain_sf"/>
</dbReference>
<dbReference type="SUPFAM" id="SSF48403">
    <property type="entry name" value="Ankyrin repeat"/>
    <property type="match status" value="1"/>
</dbReference>
<proteinExistence type="inferred from homology"/>
<dbReference type="InterPro" id="IPR016655">
    <property type="entry name" value="PFD3"/>
</dbReference>
<feature type="repeat" description="ANK" evidence="3">
    <location>
        <begin position="1037"/>
        <end position="1069"/>
    </location>
</feature>
<feature type="coiled-coil region" evidence="4">
    <location>
        <begin position="718"/>
        <end position="807"/>
    </location>
</feature>
<evidence type="ECO:0000256" key="1">
    <source>
        <dbReference type="ARBA" id="ARBA00010048"/>
    </source>
</evidence>
<dbReference type="SMART" id="SM00248">
    <property type="entry name" value="ANK"/>
    <property type="match status" value="3"/>
</dbReference>
<evidence type="ECO:0000256" key="4">
    <source>
        <dbReference type="SAM" id="Coils"/>
    </source>
</evidence>